<sequence>MKRSLLFLAALLSLEMVSCKKNLDTVPSDTLTQTEYYNTEAKLNNALAGVYQPLVTESMYGSAMFSSIGAATDEGFYARSAQTTGVMVYNFDYTNADVNNLWTQLYQGIERANILIQNINLAPMDETKRKAILGETMFLRGYYYFLLVSNFGDVPLKTTPTASVSDVNIPRTPARDVYAQVLKDMQAAEGMVYTATSLGYGGRVSKTTVEGILARVCLTMAGYPLNDVSKYQDALSWAQKVVSSGEHSLNPSYKQMFVNLHQGIYDVKESMWEVEANNNNANGLGDYSRLGNVNGIALSANTDVIGYSYAFIDATAKLYNLYSAGDLRRDWAIAPYSYNSATTPVSDVFFTSAQLYNRNEGKFRREYETMPAPKNKNNTTINFPLLRYSDVLLMLAEAENQVNGPSATAYNAINQVRRRAFGLNVSTAGASVSVVSGLTLATAGNTGYAYSTTTQANVPLTITGGGGTGATGMASIASTGKVNGVAITNPGSGYTSAPTVKVGLVWAAGTNYTVGQQVTNGNNLYNVTTAGTSTATAPTNTSGASAAATTGAVFTYAGAAATVTATVATSTVDLPAGLSQSSFLQAIQDERARELCYESLRRADLIRWGIWVQTMNALGADMRTNGGSFAYGGLAGSNITARHNLYPIPSSEITVNRAVTQNPGW</sequence>
<dbReference type="Pfam" id="PF07980">
    <property type="entry name" value="SusD_RagB"/>
    <property type="match status" value="2"/>
</dbReference>
<name>A0A2T5J692_9SPHI</name>
<reference evidence="8 9" key="1">
    <citation type="submission" date="2018-04" db="EMBL/GenBank/DDBJ databases">
        <title>Genomic Encyclopedia of Archaeal and Bacterial Type Strains, Phase II (KMG-II): from individual species to whole genera.</title>
        <authorList>
            <person name="Goeker M."/>
        </authorList>
    </citation>
    <scope>NUCLEOTIDE SEQUENCE [LARGE SCALE GENOMIC DNA]</scope>
    <source>
        <strain evidence="8 9">DSM 26809</strain>
    </source>
</reference>
<evidence type="ECO:0000259" key="7">
    <source>
        <dbReference type="Pfam" id="PF14322"/>
    </source>
</evidence>
<evidence type="ECO:0000256" key="1">
    <source>
        <dbReference type="ARBA" id="ARBA00004442"/>
    </source>
</evidence>
<dbReference type="Pfam" id="PF14322">
    <property type="entry name" value="SusD-like_3"/>
    <property type="match status" value="1"/>
</dbReference>
<keyword evidence="3" id="KW-0732">Signal</keyword>
<evidence type="ECO:0000256" key="2">
    <source>
        <dbReference type="ARBA" id="ARBA00006275"/>
    </source>
</evidence>
<dbReference type="InterPro" id="IPR012944">
    <property type="entry name" value="SusD_RagB_dom"/>
</dbReference>
<keyword evidence="4" id="KW-0472">Membrane</keyword>
<feature type="domain" description="RagB/SusD" evidence="6">
    <location>
        <begin position="362"/>
        <end position="426"/>
    </location>
</feature>
<proteinExistence type="inferred from homology"/>
<keyword evidence="9" id="KW-1185">Reference proteome</keyword>
<dbReference type="Proteomes" id="UP000244168">
    <property type="component" value="Unassembled WGS sequence"/>
</dbReference>
<gene>
    <name evidence="8" type="ORF">C8P68_10723</name>
</gene>
<dbReference type="SUPFAM" id="SSF48452">
    <property type="entry name" value="TPR-like"/>
    <property type="match status" value="1"/>
</dbReference>
<feature type="domain" description="RagB/SusD" evidence="6">
    <location>
        <begin position="568"/>
        <end position="665"/>
    </location>
</feature>
<dbReference type="Gene3D" id="2.10.10.20">
    <property type="entry name" value="Carbohydrate-binding module superfamily 5/12"/>
    <property type="match status" value="1"/>
</dbReference>
<comment type="caution">
    <text evidence="8">The sequence shown here is derived from an EMBL/GenBank/DDBJ whole genome shotgun (WGS) entry which is preliminary data.</text>
</comment>
<dbReference type="InterPro" id="IPR011990">
    <property type="entry name" value="TPR-like_helical_dom_sf"/>
</dbReference>
<organism evidence="8 9">
    <name type="scientific">Mucilaginibacter yixingensis</name>
    <dbReference type="NCBI Taxonomy" id="1295612"/>
    <lineage>
        <taxon>Bacteria</taxon>
        <taxon>Pseudomonadati</taxon>
        <taxon>Bacteroidota</taxon>
        <taxon>Sphingobacteriia</taxon>
        <taxon>Sphingobacteriales</taxon>
        <taxon>Sphingobacteriaceae</taxon>
        <taxon>Mucilaginibacter</taxon>
    </lineage>
</organism>
<comment type="similarity">
    <text evidence="2">Belongs to the SusD family.</text>
</comment>
<protein>
    <submittedName>
        <fullName evidence="8">Putative outer membrane starch-binding protein</fullName>
    </submittedName>
</protein>
<evidence type="ECO:0000313" key="9">
    <source>
        <dbReference type="Proteomes" id="UP000244168"/>
    </source>
</evidence>
<dbReference type="AlphaFoldDB" id="A0A2T5J692"/>
<evidence type="ECO:0000256" key="3">
    <source>
        <dbReference type="ARBA" id="ARBA00022729"/>
    </source>
</evidence>
<evidence type="ECO:0000313" key="8">
    <source>
        <dbReference type="EMBL" id="PTQ93966.1"/>
    </source>
</evidence>
<feature type="domain" description="SusD-like N-terminal" evidence="7">
    <location>
        <begin position="23"/>
        <end position="218"/>
    </location>
</feature>
<comment type="subcellular location">
    <subcellularLocation>
        <location evidence="1">Cell outer membrane</location>
    </subcellularLocation>
</comment>
<evidence type="ECO:0000256" key="5">
    <source>
        <dbReference type="ARBA" id="ARBA00023237"/>
    </source>
</evidence>
<dbReference type="InterPro" id="IPR033985">
    <property type="entry name" value="SusD-like_N"/>
</dbReference>
<dbReference type="EMBL" id="QAOQ01000007">
    <property type="protein sequence ID" value="PTQ93966.1"/>
    <property type="molecule type" value="Genomic_DNA"/>
</dbReference>
<evidence type="ECO:0000256" key="4">
    <source>
        <dbReference type="ARBA" id="ARBA00023136"/>
    </source>
</evidence>
<keyword evidence="5" id="KW-0998">Cell outer membrane</keyword>
<dbReference type="GO" id="GO:0009279">
    <property type="term" value="C:cell outer membrane"/>
    <property type="evidence" value="ECO:0007669"/>
    <property type="project" value="UniProtKB-SubCell"/>
</dbReference>
<accession>A0A2T5J692</accession>
<evidence type="ECO:0000259" key="6">
    <source>
        <dbReference type="Pfam" id="PF07980"/>
    </source>
</evidence>
<dbReference type="RefSeq" id="WP_107830261.1">
    <property type="nucleotide sequence ID" value="NZ_CP160205.1"/>
</dbReference>
<dbReference type="OrthoDB" id="5694214at2"/>
<dbReference type="Gene3D" id="1.25.40.390">
    <property type="match status" value="2"/>
</dbReference>